<evidence type="ECO:0000256" key="8">
    <source>
        <dbReference type="SAM" id="Phobius"/>
    </source>
</evidence>
<dbReference type="eggNOG" id="KOG0223">
    <property type="taxonomic scope" value="Eukaryota"/>
</dbReference>
<dbReference type="PRINTS" id="PR00783">
    <property type="entry name" value="MINTRINSICP"/>
</dbReference>
<dbReference type="SUPFAM" id="SSF81338">
    <property type="entry name" value="Aquaporin-like"/>
    <property type="match status" value="1"/>
</dbReference>
<keyword evidence="11" id="KW-1185">Reference proteome</keyword>
<comment type="subcellular location">
    <subcellularLocation>
        <location evidence="1">Membrane</location>
        <topology evidence="1">Multi-pass membrane protein</topology>
    </subcellularLocation>
</comment>
<evidence type="ECO:0000256" key="4">
    <source>
        <dbReference type="ARBA" id="ARBA00022989"/>
    </source>
</evidence>
<keyword evidence="3 6" id="KW-0812">Transmembrane</keyword>
<evidence type="ECO:0000313" key="11">
    <source>
        <dbReference type="Proteomes" id="UP000005222"/>
    </source>
</evidence>
<protein>
    <submittedName>
        <fullName evidence="9">Piso0_003668 protein</fullName>
    </submittedName>
</protein>
<feature type="transmembrane region" description="Helical" evidence="8">
    <location>
        <begin position="103"/>
        <end position="120"/>
    </location>
</feature>
<feature type="region of interest" description="Disordered" evidence="7">
    <location>
        <begin position="1"/>
        <end position="37"/>
    </location>
</feature>
<feature type="transmembrane region" description="Helical" evidence="8">
    <location>
        <begin position="157"/>
        <end position="177"/>
    </location>
</feature>
<feature type="transmembrane region" description="Helical" evidence="8">
    <location>
        <begin position="189"/>
        <end position="209"/>
    </location>
</feature>
<dbReference type="InParanoid" id="G8YJQ4"/>
<feature type="transmembrane region" description="Helical" evidence="8">
    <location>
        <begin position="216"/>
        <end position="241"/>
    </location>
</feature>
<dbReference type="Pfam" id="PF00230">
    <property type="entry name" value="MIP"/>
    <property type="match status" value="1"/>
</dbReference>
<dbReference type="InterPro" id="IPR023271">
    <property type="entry name" value="Aquaporin-like"/>
</dbReference>
<sequence length="291" mass="30729">MSHSETNGSEISSHQKLANSDLEAQQHHPEVATDEASDKYKHALAVNPAKEPLYKFSLNLAPEEREGSIYAAEFFGTFTFLLSAYLVASVANSGADGFDPSRVYNISFGFGISLLVVAATTSKFSGGHLNPAVAFGLFLNGDISLVRFLLESVVQVIAGMCAAGVASALYPGAVSFSNAKDASVSVSRALFLEAFGVALLVFTVLFTAIEDSPFGGLAYIPIGFSLFLGHLICVPTTGAGLNPARSFGPAVAARSFPGYHWIYWIGPIIGSIVAVAAYKIVKITNNKHKLA</sequence>
<feature type="transmembrane region" description="Helical" evidence="8">
    <location>
        <begin position="132"/>
        <end position="150"/>
    </location>
</feature>
<keyword evidence="5 8" id="KW-0472">Membrane</keyword>
<dbReference type="STRING" id="559304.G8YJQ4"/>
<dbReference type="Proteomes" id="UP000005222">
    <property type="component" value="Chromosome G"/>
</dbReference>
<dbReference type="FunCoup" id="G8YJQ4">
    <property type="interactions" value="414"/>
</dbReference>
<feature type="compositionally biased region" description="Polar residues" evidence="7">
    <location>
        <begin position="1"/>
        <end position="18"/>
    </location>
</feature>
<feature type="transmembrane region" description="Helical" evidence="8">
    <location>
        <begin position="261"/>
        <end position="281"/>
    </location>
</feature>
<feature type="compositionally biased region" description="Basic and acidic residues" evidence="7">
    <location>
        <begin position="24"/>
        <end position="37"/>
    </location>
</feature>
<evidence type="ECO:0000256" key="7">
    <source>
        <dbReference type="SAM" id="MobiDB-lite"/>
    </source>
</evidence>
<comment type="similarity">
    <text evidence="2 6">Belongs to the MIP/aquaporin (TC 1.A.8) family.</text>
</comment>
<dbReference type="GO" id="GO:0005886">
    <property type="term" value="C:plasma membrane"/>
    <property type="evidence" value="ECO:0007669"/>
    <property type="project" value="TreeGrafter"/>
</dbReference>
<name>G8YJQ4_PICSO</name>
<dbReference type="OrthoDB" id="3222at2759"/>
<keyword evidence="6" id="KW-0813">Transport</keyword>
<dbReference type="EMBL" id="FO082053">
    <property type="protein sequence ID" value="CCE80549.1"/>
    <property type="molecule type" value="Genomic_DNA"/>
</dbReference>
<dbReference type="HOGENOM" id="CLU_020019_1_4_1"/>
<evidence type="ECO:0000313" key="9">
    <source>
        <dbReference type="EMBL" id="CCE80549.1"/>
    </source>
</evidence>
<feature type="transmembrane region" description="Helical" evidence="8">
    <location>
        <begin position="69"/>
        <end position="91"/>
    </location>
</feature>
<evidence type="ECO:0000256" key="3">
    <source>
        <dbReference type="ARBA" id="ARBA00022692"/>
    </source>
</evidence>
<evidence type="ECO:0000256" key="6">
    <source>
        <dbReference type="RuleBase" id="RU000477"/>
    </source>
</evidence>
<dbReference type="AlphaFoldDB" id="G8YJQ4"/>
<dbReference type="InterPro" id="IPR034294">
    <property type="entry name" value="Aquaporin_transptr"/>
</dbReference>
<keyword evidence="4 8" id="KW-1133">Transmembrane helix</keyword>
<gene>
    <name evidence="9" type="primary">Piso0_003668</name>
    <name evidence="9" type="ORF">GNLVRS01_PISO0G17386g</name>
    <name evidence="10" type="ORF">GNLVRS01_PISO0H17387g</name>
</gene>
<evidence type="ECO:0000256" key="1">
    <source>
        <dbReference type="ARBA" id="ARBA00004141"/>
    </source>
</evidence>
<dbReference type="OMA" id="YICAQCF"/>
<evidence type="ECO:0000256" key="5">
    <source>
        <dbReference type="ARBA" id="ARBA00023136"/>
    </source>
</evidence>
<evidence type="ECO:0000256" key="2">
    <source>
        <dbReference type="ARBA" id="ARBA00006175"/>
    </source>
</evidence>
<accession>G8YJQ4</accession>
<dbReference type="EMBL" id="FO082052">
    <property type="protein sequence ID" value="CCE81314.1"/>
    <property type="molecule type" value="Genomic_DNA"/>
</dbReference>
<dbReference type="Gene3D" id="1.20.1080.10">
    <property type="entry name" value="Glycerol uptake facilitator protein"/>
    <property type="match status" value="1"/>
</dbReference>
<dbReference type="Proteomes" id="UP000005222">
    <property type="component" value="Chromosome H"/>
</dbReference>
<dbReference type="GO" id="GO:0015250">
    <property type="term" value="F:water channel activity"/>
    <property type="evidence" value="ECO:0007669"/>
    <property type="project" value="TreeGrafter"/>
</dbReference>
<dbReference type="PANTHER" id="PTHR19139">
    <property type="entry name" value="AQUAPORIN TRANSPORTER"/>
    <property type="match status" value="1"/>
</dbReference>
<organism evidence="9 11">
    <name type="scientific">Pichia sorbitophila (strain ATCC MYA-4447 / BCRC 22081 / CBS 7064 / NBRC 10061 / NRRL Y-12695)</name>
    <name type="common">Hybrid yeast</name>
    <dbReference type="NCBI Taxonomy" id="559304"/>
    <lineage>
        <taxon>Eukaryota</taxon>
        <taxon>Fungi</taxon>
        <taxon>Dikarya</taxon>
        <taxon>Ascomycota</taxon>
        <taxon>Saccharomycotina</taxon>
        <taxon>Pichiomycetes</taxon>
        <taxon>Debaryomycetaceae</taxon>
        <taxon>Millerozyma</taxon>
    </lineage>
</organism>
<reference evidence="11" key="2">
    <citation type="journal article" date="2012" name="G3 (Bethesda)">
        <title>Pichia sorbitophila, an interspecies yeast hybrid reveals early steps of genome resolution following polyploidization.</title>
        <authorList>
            <person name="Leh Louis V."/>
            <person name="Despons L."/>
            <person name="Friedrich A."/>
            <person name="Martin T."/>
            <person name="Durrens P."/>
            <person name="Casaregola S."/>
            <person name="Neuveglise C."/>
            <person name="Fairhead C."/>
            <person name="Marck C."/>
            <person name="Cruz J.A."/>
            <person name="Straub M.L."/>
            <person name="Kugler V."/>
            <person name="Sacerdot C."/>
            <person name="Uzunov Z."/>
            <person name="Thierry A."/>
            <person name="Weiss S."/>
            <person name="Bleykasten C."/>
            <person name="De Montigny J."/>
            <person name="Jacques N."/>
            <person name="Jung P."/>
            <person name="Lemaire M."/>
            <person name="Mallet S."/>
            <person name="Morel G."/>
            <person name="Richard G.F."/>
            <person name="Sarkar A."/>
            <person name="Savel G."/>
            <person name="Schacherer J."/>
            <person name="Seret M.L."/>
            <person name="Talla E."/>
            <person name="Samson G."/>
            <person name="Jubin C."/>
            <person name="Poulain J."/>
            <person name="Vacherie B."/>
            <person name="Barbe V."/>
            <person name="Pelletier E."/>
            <person name="Sherman D.J."/>
            <person name="Westhof E."/>
            <person name="Weissenbach J."/>
            <person name="Baret P.V."/>
            <person name="Wincker P."/>
            <person name="Gaillardin C."/>
            <person name="Dujon B."/>
            <person name="Souciet J.L."/>
        </authorList>
    </citation>
    <scope>NUCLEOTIDE SEQUENCE [LARGE SCALE GENOMIC DNA]</scope>
    <source>
        <strain evidence="11">ATCC MYA-4447 / BCRC 22081 / CBS 7064 / NBRC 10061 / NRRL Y-12695</strain>
    </source>
</reference>
<dbReference type="PANTHER" id="PTHR19139:SF199">
    <property type="entry name" value="MIP17260P"/>
    <property type="match status" value="1"/>
</dbReference>
<evidence type="ECO:0000313" key="10">
    <source>
        <dbReference type="EMBL" id="CCE81314.1"/>
    </source>
</evidence>
<dbReference type="InterPro" id="IPR000425">
    <property type="entry name" value="MIP"/>
</dbReference>
<reference evidence="9" key="1">
    <citation type="submission" date="2011-10" db="EMBL/GenBank/DDBJ databases">
        <authorList>
            <person name="Genoscope - CEA"/>
        </authorList>
    </citation>
    <scope>NUCLEOTIDE SEQUENCE</scope>
</reference>
<proteinExistence type="inferred from homology"/>